<dbReference type="AlphaFoldDB" id="A0A7J6Y2Y8"/>
<feature type="compositionally biased region" description="Polar residues" evidence="1">
    <location>
        <begin position="22"/>
        <end position="41"/>
    </location>
</feature>
<evidence type="ECO:0000313" key="3">
    <source>
        <dbReference type="Proteomes" id="UP000583944"/>
    </source>
</evidence>
<sequence>MSAGKGGGEMRESPAGKEMHSVGSSIEFQVCTDSKASSRANSDGGGDAPSLREEVCGSGVVSGVHGSPPASSGPTDRRHVAAAVEGVGCAMTQERDDDKNGHARPHQSTPALLLPLPQGAASTMEGAVAQSTSPGRLSRPTATVERTARDDFSSLNSATGRGEQRGRSDPRGDEKKARIHAEAAPLPAATPSHGRLIDDKSGGCWANCGPKVRFPFFKGFRGMFSSNKRKKSQQHQGGIAREAHASEGAPAGGMATAIVPMDESRFTSFVTPTPSPPVAAVFRPSDEEGKGKGILDGYRVHNEDWARESHGNGQDVEEDPRQQRSHDIRTPPHSLQDEKLQEEDVSKAREAKKVKEVTDGGGSEAVKEVVENVSRSVQASPSPAASAPLVTLVPPVGTDFHSRSNASTPRTHEEEETSGAVTPKLCDDIYSTKDENSLCFEFEEEKEEANADSNDSQFASSHSLLFANLEVKALPSAEKATTSSTTTMLTEKVVPNWLPVVPRRSARDEFRGLATSSAKRTHSFMRAAQRGHERRANGNYNASRETSHVTIASYPCRSHSAYESTRRMQNGKKKPEEGGEPGDDERMATMMMRALTSKTYAPLLPPTFHTAVRFGSQRNGKQPKEKNKAVTARQACVVRWYTSTPQARKRAAAVLKSRRDEKSTGHSLQQKVASRNGDNSWTKEGSVHLSLGSYAQMAARRREYMEYMQKAKSLATSHSIINNSRSSAWKDKKHLHGGKATCPVLREPTSGIDSPKELLREGYAAYWRYLAALLMQNGNKKAGHTDASMARLFGTLKSRRSPYTGLTWREFKSLFYLSNSFSMNTNSSFPLHAGGTEPTTEMQEDPFLVLSMLMRPSCAACGPDARELQMLYLLSNGGRERIVTQPTREWLYESVPTVPKPKFSTITPKKQSHTLESSRKKNNAFVEKGTPSGSLFSYASQFSTTAHGARCSDNTLDRDSSYIAVKSDVVEPKQHEAQRRRGFNGNEDHDVSGALPFTNSPDSTAGGHFSDVIYSPKTTEAEATVGNVDGTRHEHQELQETKYAPDTTDAPSVQSICEQAFEKSGGGICKKLDALGAMPAQHFPGMYENYTEKCEGDLKRSHVNGTINMTPCVHSVVKSTNAHVDKSRDMGGSKEGKERKGKDNDTHATWTEERRSLEEKLIIIAAERDMLMDQLRIYNTYDEAKQKRKKETQPQQTPSGTVS</sequence>
<dbReference type="EMBL" id="JABDHM010000045">
    <property type="protein sequence ID" value="KAF5220835.1"/>
    <property type="molecule type" value="Genomic_DNA"/>
</dbReference>
<proteinExistence type="predicted"/>
<reference evidence="2 3" key="1">
    <citation type="journal article" date="2019" name="Genome Biol. Evol.">
        <title>Nanopore Sequencing Significantly Improves Genome Assembly of the Protozoan Parasite Trypanosoma cruzi.</title>
        <authorList>
            <person name="Diaz-Viraque F."/>
            <person name="Pita S."/>
            <person name="Greif G."/>
            <person name="de Souza R.C.M."/>
            <person name="Iraola G."/>
            <person name="Robello C."/>
        </authorList>
    </citation>
    <scope>NUCLEOTIDE SEQUENCE [LARGE SCALE GENOMIC DNA]</scope>
    <source>
        <strain evidence="2 3">Berenice</strain>
    </source>
</reference>
<feature type="compositionally biased region" description="Polar residues" evidence="1">
    <location>
        <begin position="665"/>
        <end position="682"/>
    </location>
</feature>
<feature type="compositionally biased region" description="Low complexity" evidence="1">
    <location>
        <begin position="110"/>
        <end position="121"/>
    </location>
</feature>
<evidence type="ECO:0000313" key="2">
    <source>
        <dbReference type="EMBL" id="KAF5220835.1"/>
    </source>
</evidence>
<comment type="caution">
    <text evidence="2">The sequence shown here is derived from an EMBL/GenBank/DDBJ whole genome shotgun (WGS) entry which is preliminary data.</text>
</comment>
<feature type="region of interest" description="Disordered" evidence="1">
    <location>
        <begin position="1"/>
        <end position="177"/>
    </location>
</feature>
<feature type="compositionally biased region" description="Low complexity" evidence="1">
    <location>
        <begin position="268"/>
        <end position="282"/>
    </location>
</feature>
<feature type="region of interest" description="Disordered" evidence="1">
    <location>
        <begin position="551"/>
        <end position="584"/>
    </location>
</feature>
<feature type="compositionally biased region" description="Basic and acidic residues" evidence="1">
    <location>
        <begin position="8"/>
        <end position="20"/>
    </location>
</feature>
<accession>A0A7J6Y2Y8</accession>
<feature type="compositionally biased region" description="Basic and acidic residues" evidence="1">
    <location>
        <begin position="162"/>
        <end position="177"/>
    </location>
</feature>
<feature type="compositionally biased region" description="Polar residues" evidence="1">
    <location>
        <begin position="1193"/>
        <end position="1203"/>
    </location>
</feature>
<organism evidence="2 3">
    <name type="scientific">Trypanosoma cruzi</name>
    <dbReference type="NCBI Taxonomy" id="5693"/>
    <lineage>
        <taxon>Eukaryota</taxon>
        <taxon>Discoba</taxon>
        <taxon>Euglenozoa</taxon>
        <taxon>Kinetoplastea</taxon>
        <taxon>Metakinetoplastina</taxon>
        <taxon>Trypanosomatida</taxon>
        <taxon>Trypanosomatidae</taxon>
        <taxon>Trypanosoma</taxon>
        <taxon>Schizotrypanum</taxon>
    </lineage>
</organism>
<feature type="region of interest" description="Disordered" evidence="1">
    <location>
        <begin position="401"/>
        <end position="420"/>
    </location>
</feature>
<feature type="compositionally biased region" description="Low complexity" evidence="1">
    <location>
        <begin position="57"/>
        <end position="74"/>
    </location>
</feature>
<dbReference type="Proteomes" id="UP000583944">
    <property type="component" value="Unassembled WGS sequence"/>
</dbReference>
<feature type="compositionally biased region" description="Basic and acidic residues" evidence="1">
    <location>
        <begin position="968"/>
        <end position="979"/>
    </location>
</feature>
<gene>
    <name evidence="2" type="ORF">ECC02_006130</name>
</gene>
<name>A0A7J6Y2Y8_TRYCR</name>
<feature type="region of interest" description="Disordered" evidence="1">
    <location>
        <begin position="307"/>
        <end position="365"/>
    </location>
</feature>
<feature type="region of interest" description="Disordered" evidence="1">
    <location>
        <begin position="268"/>
        <end position="295"/>
    </location>
</feature>
<dbReference type="VEuPathDB" id="TriTrypDB:ECC02_006130"/>
<feature type="region of interest" description="Disordered" evidence="1">
    <location>
        <begin position="655"/>
        <end position="682"/>
    </location>
</feature>
<feature type="compositionally biased region" description="Basic and acidic residues" evidence="1">
    <location>
        <begin position="1123"/>
        <end position="1151"/>
    </location>
</feature>
<feature type="region of interest" description="Disordered" evidence="1">
    <location>
        <begin position="1119"/>
        <end position="1151"/>
    </location>
</feature>
<feature type="compositionally biased region" description="Basic and acidic residues" evidence="1">
    <location>
        <begin position="319"/>
        <end position="358"/>
    </location>
</feature>
<feature type="region of interest" description="Disordered" evidence="1">
    <location>
        <begin position="226"/>
        <end position="252"/>
    </location>
</feature>
<feature type="region of interest" description="Disordered" evidence="1">
    <location>
        <begin position="902"/>
        <end position="926"/>
    </location>
</feature>
<feature type="region of interest" description="Disordered" evidence="1">
    <location>
        <begin position="967"/>
        <end position="1011"/>
    </location>
</feature>
<protein>
    <submittedName>
        <fullName evidence="2">Uncharacterized protein</fullName>
    </submittedName>
</protein>
<feature type="region of interest" description="Disordered" evidence="1">
    <location>
        <begin position="1182"/>
        <end position="1203"/>
    </location>
</feature>
<feature type="compositionally biased region" description="Basic and acidic residues" evidence="1">
    <location>
        <begin position="284"/>
        <end position="295"/>
    </location>
</feature>
<evidence type="ECO:0000256" key="1">
    <source>
        <dbReference type="SAM" id="MobiDB-lite"/>
    </source>
</evidence>